<dbReference type="EMBL" id="CP093326">
    <property type="protein sequence ID" value="UNK45212.1"/>
    <property type="molecule type" value="Genomic_DNA"/>
</dbReference>
<organism evidence="3 4">
    <name type="scientific">Arthrobacter sulfonylureivorans</name>
    <dbReference type="NCBI Taxonomy" id="2486855"/>
    <lineage>
        <taxon>Bacteria</taxon>
        <taxon>Bacillati</taxon>
        <taxon>Actinomycetota</taxon>
        <taxon>Actinomycetes</taxon>
        <taxon>Micrococcales</taxon>
        <taxon>Micrococcaceae</taxon>
        <taxon>Arthrobacter</taxon>
    </lineage>
</organism>
<evidence type="ECO:0000313" key="3">
    <source>
        <dbReference type="EMBL" id="UNK45212.1"/>
    </source>
</evidence>
<accession>A0ABY3WA61</accession>
<protein>
    <recommendedName>
        <fullName evidence="5">VanZ-like domain-containing protein</fullName>
    </recommendedName>
</protein>
<proteinExistence type="predicted"/>
<evidence type="ECO:0008006" key="5">
    <source>
        <dbReference type="Google" id="ProtNLM"/>
    </source>
</evidence>
<evidence type="ECO:0000256" key="2">
    <source>
        <dbReference type="SAM" id="Phobius"/>
    </source>
</evidence>
<evidence type="ECO:0000256" key="1">
    <source>
        <dbReference type="SAM" id="MobiDB-lite"/>
    </source>
</evidence>
<feature type="compositionally biased region" description="Basic residues" evidence="1">
    <location>
        <begin position="201"/>
        <end position="211"/>
    </location>
</feature>
<feature type="transmembrane region" description="Helical" evidence="2">
    <location>
        <begin position="140"/>
        <end position="161"/>
    </location>
</feature>
<dbReference type="RefSeq" id="WP_241913480.1">
    <property type="nucleotide sequence ID" value="NZ_CP093326.1"/>
</dbReference>
<keyword evidence="2" id="KW-0812">Transmembrane</keyword>
<feature type="region of interest" description="Disordered" evidence="1">
    <location>
        <begin position="201"/>
        <end position="231"/>
    </location>
</feature>
<feature type="transmembrane region" description="Helical" evidence="2">
    <location>
        <begin position="23"/>
        <end position="54"/>
    </location>
</feature>
<dbReference type="InterPro" id="IPR014509">
    <property type="entry name" value="YjdF-like"/>
</dbReference>
<reference evidence="3 4" key="1">
    <citation type="submission" date="2022-03" db="EMBL/GenBank/DDBJ databases">
        <title>Isotopic signatures of nitrous oxide derived from detoxification processes.</title>
        <authorList>
            <person name="Behrendt U."/>
            <person name="Buchen C."/>
            <person name="Well R."/>
            <person name="Ulrich A."/>
            <person name="Rohe L."/>
            <person name="Kolb S."/>
            <person name="Schloter M."/>
            <person name="Horn M.A."/>
            <person name="Augustin J."/>
        </authorList>
    </citation>
    <scope>NUCLEOTIDE SEQUENCE [LARGE SCALE GENOMIC DNA]</scope>
    <source>
        <strain evidence="3 4">S4-C24</strain>
    </source>
</reference>
<gene>
    <name evidence="3" type="ORF">MNQ99_14890</name>
</gene>
<feature type="transmembrane region" description="Helical" evidence="2">
    <location>
        <begin position="66"/>
        <end position="85"/>
    </location>
</feature>
<name>A0ABY3WA61_9MICC</name>
<evidence type="ECO:0000313" key="4">
    <source>
        <dbReference type="Proteomes" id="UP000829069"/>
    </source>
</evidence>
<keyword evidence="4" id="KW-1185">Reference proteome</keyword>
<dbReference type="Pfam" id="PF09997">
    <property type="entry name" value="DUF2238"/>
    <property type="match status" value="1"/>
</dbReference>
<dbReference type="Proteomes" id="UP000829069">
    <property type="component" value="Chromosome"/>
</dbReference>
<keyword evidence="2" id="KW-0472">Membrane</keyword>
<feature type="transmembrane region" description="Helical" evidence="2">
    <location>
        <begin position="91"/>
        <end position="109"/>
    </location>
</feature>
<sequence length="250" mass="25896">MSTPGKRPGPAQDRWYAADAGRLLGAVLVAASWLVAGWPAAAAMLLVCGGQWLLRWYLLDRPVDAVGQLVLLAAGWFSAVGLYHQVSWLDAVMHALASLVVALLVAELLRAELLARGTPASGGAAGSLSGSGGRGGWTGVVMPAVVLVCATVTLGVVWELGEWLGHAYITPEIGVGYDDTIGDLAANFVGAVLGAALSVHSRRTRHGHTPHGRTPPDHAYRPGHNGKSHGVRRRGAAVAAALASGHVGRR</sequence>
<keyword evidence="2" id="KW-1133">Transmembrane helix</keyword>